<organism evidence="1 2">
    <name type="scientific">Catharanthus roseus</name>
    <name type="common">Madagascar periwinkle</name>
    <name type="synonym">Vinca rosea</name>
    <dbReference type="NCBI Taxonomy" id="4058"/>
    <lineage>
        <taxon>Eukaryota</taxon>
        <taxon>Viridiplantae</taxon>
        <taxon>Streptophyta</taxon>
        <taxon>Embryophyta</taxon>
        <taxon>Tracheophyta</taxon>
        <taxon>Spermatophyta</taxon>
        <taxon>Magnoliopsida</taxon>
        <taxon>eudicotyledons</taxon>
        <taxon>Gunneridae</taxon>
        <taxon>Pentapetalae</taxon>
        <taxon>asterids</taxon>
        <taxon>lamiids</taxon>
        <taxon>Gentianales</taxon>
        <taxon>Apocynaceae</taxon>
        <taxon>Rauvolfioideae</taxon>
        <taxon>Vinceae</taxon>
        <taxon>Catharanthinae</taxon>
        <taxon>Catharanthus</taxon>
    </lineage>
</organism>
<evidence type="ECO:0000313" key="2">
    <source>
        <dbReference type="Proteomes" id="UP001060085"/>
    </source>
</evidence>
<proteinExistence type="predicted"/>
<name>A0ACC0BA41_CATRO</name>
<dbReference type="EMBL" id="CM044704">
    <property type="protein sequence ID" value="KAI5669413.1"/>
    <property type="molecule type" value="Genomic_DNA"/>
</dbReference>
<evidence type="ECO:0000313" key="1">
    <source>
        <dbReference type="EMBL" id="KAI5669413.1"/>
    </source>
</evidence>
<reference evidence="2" key="1">
    <citation type="journal article" date="2023" name="Nat. Plants">
        <title>Single-cell RNA sequencing provides a high-resolution roadmap for understanding the multicellular compartmentation of specialized metabolism.</title>
        <authorList>
            <person name="Sun S."/>
            <person name="Shen X."/>
            <person name="Li Y."/>
            <person name="Li Y."/>
            <person name="Wang S."/>
            <person name="Li R."/>
            <person name="Zhang H."/>
            <person name="Shen G."/>
            <person name="Guo B."/>
            <person name="Wei J."/>
            <person name="Xu J."/>
            <person name="St-Pierre B."/>
            <person name="Chen S."/>
            <person name="Sun C."/>
        </authorList>
    </citation>
    <scope>NUCLEOTIDE SEQUENCE [LARGE SCALE GENOMIC DNA]</scope>
</reference>
<protein>
    <submittedName>
        <fullName evidence="1">Uncharacterized protein</fullName>
    </submittedName>
</protein>
<gene>
    <name evidence="1" type="ORF">M9H77_19266</name>
</gene>
<accession>A0ACC0BA41</accession>
<sequence length="213" mass="22863">MVRPGVRRGDDDLGPMTDRTGRVEGHAVITSSRRSSTQPPTIPFRTRPPTTSHYPYAPVPYNPYGYSQPPQTSYDPYAHAPSLPIRMSIPVYSSYSGPDCGATNCGNPSFDAGLGRDSGTFRSEEAVRVASLCIHSGEDDEDEHEDDGGHDDDDGDSDGDDDEPVPVAQASSSGHRPAPGKGKRLTGSSMSVMSKISRPLTNPMQRKKAKNDG</sequence>
<comment type="caution">
    <text evidence="1">The sequence shown here is derived from an EMBL/GenBank/DDBJ whole genome shotgun (WGS) entry which is preliminary data.</text>
</comment>
<keyword evidence="2" id="KW-1185">Reference proteome</keyword>
<dbReference type="Proteomes" id="UP001060085">
    <property type="component" value="Linkage Group LG04"/>
</dbReference>